<dbReference type="PANTHER" id="PTHR10795">
    <property type="entry name" value="PROPROTEIN CONVERTASE SUBTILISIN/KEXIN"/>
    <property type="match status" value="1"/>
</dbReference>
<comment type="subcellular location">
    <subcellularLocation>
        <location evidence="1">Secreted</location>
    </subcellularLocation>
</comment>
<comment type="caution">
    <text evidence="7">The sequence shown here is derived from an EMBL/GenBank/DDBJ whole genome shotgun (WGS) entry which is preliminary data.</text>
</comment>
<dbReference type="EC" id="3.4.21.25" evidence="7"/>
<reference evidence="7 8" key="1">
    <citation type="journal article" date="2018" name="Nat. Genet.">
        <title>The Rosa genome provides new insights in the design of modern roses.</title>
        <authorList>
            <person name="Bendahmane M."/>
        </authorList>
    </citation>
    <scope>NUCLEOTIDE SEQUENCE [LARGE SCALE GENOMIC DNA]</scope>
    <source>
        <strain evidence="8">cv. Old Blush</strain>
    </source>
</reference>
<feature type="domain" description="Subtilisin-like protease fibronectin type-III" evidence="6">
    <location>
        <begin position="166"/>
        <end position="234"/>
    </location>
</feature>
<dbReference type="OMA" id="WETHHTH"/>
<dbReference type="OrthoDB" id="4803627at2759"/>
<dbReference type="Gene3D" id="2.60.40.2310">
    <property type="match status" value="1"/>
</dbReference>
<dbReference type="InterPro" id="IPR036852">
    <property type="entry name" value="Peptidase_S8/S53_dom_sf"/>
</dbReference>
<proteinExistence type="inferred from homology"/>
<sequence length="238" mass="25938">MASFSSRGPNLLLPEIIKPDVRAPGVDILAAYIPIASISCSQDDKRHLNYSILSGTSMSCLHAAGAAAYMKEVHPDWSPAAIKSSPMTTAWAINITNKNNAPGEFANGSGHINPIQAINLGLVYEAFKEDYKKLLCLVIGKEKVRLISRDNNTTCPTGSDTGSPWDHNYPSLAVVVTPMEPFSIKFERIVKNVGLPNSTYKANILATSTYKANFTQFNIKVLPQVLSLESLNEEIEDL</sequence>
<dbReference type="Proteomes" id="UP000238479">
    <property type="component" value="Chromosome 1"/>
</dbReference>
<dbReference type="GO" id="GO:0006508">
    <property type="term" value="P:proteolysis"/>
    <property type="evidence" value="ECO:0007669"/>
    <property type="project" value="InterPro"/>
</dbReference>
<evidence type="ECO:0000313" key="8">
    <source>
        <dbReference type="Proteomes" id="UP000238479"/>
    </source>
</evidence>
<keyword evidence="3" id="KW-0732">Signal</keyword>
<dbReference type="STRING" id="74649.A0A2P6S9K9"/>
<accession>A0A2P6S9K9</accession>
<name>A0A2P6S9K9_ROSCH</name>
<evidence type="ECO:0000256" key="4">
    <source>
        <dbReference type="PROSITE-ProRule" id="PRU01240"/>
    </source>
</evidence>
<dbReference type="SUPFAM" id="SSF52743">
    <property type="entry name" value="Subtilisin-like"/>
    <property type="match status" value="1"/>
</dbReference>
<dbReference type="GO" id="GO:0004252">
    <property type="term" value="F:serine-type endopeptidase activity"/>
    <property type="evidence" value="ECO:0007669"/>
    <property type="project" value="InterPro"/>
</dbReference>
<evidence type="ECO:0000256" key="1">
    <source>
        <dbReference type="ARBA" id="ARBA00004613"/>
    </source>
</evidence>
<feature type="domain" description="Peptidase S8/S53" evidence="5">
    <location>
        <begin position="1"/>
        <end position="99"/>
    </location>
</feature>
<dbReference type="AlphaFoldDB" id="A0A2P6S9K9"/>
<evidence type="ECO:0000313" key="7">
    <source>
        <dbReference type="EMBL" id="PRQ55336.1"/>
    </source>
</evidence>
<dbReference type="InterPro" id="IPR000209">
    <property type="entry name" value="Peptidase_S8/S53_dom"/>
</dbReference>
<evidence type="ECO:0000256" key="2">
    <source>
        <dbReference type="ARBA" id="ARBA00011073"/>
    </source>
</evidence>
<comment type="similarity">
    <text evidence="2 4">Belongs to the peptidase S8 family.</text>
</comment>
<dbReference type="EMBL" id="PDCK01000039">
    <property type="protein sequence ID" value="PRQ55336.1"/>
    <property type="molecule type" value="Genomic_DNA"/>
</dbReference>
<evidence type="ECO:0000259" key="5">
    <source>
        <dbReference type="Pfam" id="PF00082"/>
    </source>
</evidence>
<dbReference type="Gramene" id="PRQ55336">
    <property type="protein sequence ID" value="PRQ55336"/>
    <property type="gene ID" value="RchiOBHm_Chr1g0323451"/>
</dbReference>
<dbReference type="GO" id="GO:0005576">
    <property type="term" value="C:extracellular region"/>
    <property type="evidence" value="ECO:0007669"/>
    <property type="project" value="UniProtKB-SubCell"/>
</dbReference>
<dbReference type="PROSITE" id="PS51892">
    <property type="entry name" value="SUBTILASE"/>
    <property type="match status" value="1"/>
</dbReference>
<keyword evidence="8" id="KW-1185">Reference proteome</keyword>
<dbReference type="InterPro" id="IPR041469">
    <property type="entry name" value="Subtilisin-like_FN3"/>
</dbReference>
<protein>
    <submittedName>
        <fullName evidence="7">Putative cucumisin</fullName>
        <ecNumber evidence="7">3.4.21.25</ecNumber>
    </submittedName>
</protein>
<keyword evidence="7" id="KW-0378">Hydrolase</keyword>
<evidence type="ECO:0000256" key="3">
    <source>
        <dbReference type="ARBA" id="ARBA00022729"/>
    </source>
</evidence>
<gene>
    <name evidence="7" type="ORF">RchiOBHm_Chr1g0323451</name>
</gene>
<dbReference type="Pfam" id="PF17766">
    <property type="entry name" value="fn3_6"/>
    <property type="match status" value="1"/>
</dbReference>
<comment type="caution">
    <text evidence="4">Lacks conserved residue(s) required for the propagation of feature annotation.</text>
</comment>
<evidence type="ECO:0000259" key="6">
    <source>
        <dbReference type="Pfam" id="PF17766"/>
    </source>
</evidence>
<dbReference type="Pfam" id="PF00082">
    <property type="entry name" value="Peptidase_S8"/>
    <property type="match status" value="1"/>
</dbReference>
<organism evidence="7 8">
    <name type="scientific">Rosa chinensis</name>
    <name type="common">China rose</name>
    <dbReference type="NCBI Taxonomy" id="74649"/>
    <lineage>
        <taxon>Eukaryota</taxon>
        <taxon>Viridiplantae</taxon>
        <taxon>Streptophyta</taxon>
        <taxon>Embryophyta</taxon>
        <taxon>Tracheophyta</taxon>
        <taxon>Spermatophyta</taxon>
        <taxon>Magnoliopsida</taxon>
        <taxon>eudicotyledons</taxon>
        <taxon>Gunneridae</taxon>
        <taxon>Pentapetalae</taxon>
        <taxon>rosids</taxon>
        <taxon>fabids</taxon>
        <taxon>Rosales</taxon>
        <taxon>Rosaceae</taxon>
        <taxon>Rosoideae</taxon>
        <taxon>Rosoideae incertae sedis</taxon>
        <taxon>Rosa</taxon>
    </lineage>
</organism>
<dbReference type="InterPro" id="IPR045051">
    <property type="entry name" value="SBT"/>
</dbReference>
<dbReference type="Gene3D" id="3.40.50.200">
    <property type="entry name" value="Peptidase S8/S53 domain"/>
    <property type="match status" value="1"/>
</dbReference>